<proteinExistence type="inferred from homology"/>
<comment type="caution">
    <text evidence="6">The sequence shown here is derived from an EMBL/GenBank/DDBJ whole genome shotgun (WGS) entry which is preliminary data.</text>
</comment>
<reference evidence="6 7" key="1">
    <citation type="submission" date="2024-01" db="EMBL/GenBank/DDBJ databases">
        <title>The genome of the rayed Mediterranean limpet Patella caerulea (Linnaeus, 1758).</title>
        <authorList>
            <person name="Anh-Thu Weber A."/>
            <person name="Halstead-Nussloch G."/>
        </authorList>
    </citation>
    <scope>NUCLEOTIDE SEQUENCE [LARGE SCALE GENOMIC DNA]</scope>
    <source>
        <strain evidence="6">AATW-2023a</strain>
        <tissue evidence="6">Whole specimen</tissue>
    </source>
</reference>
<evidence type="ECO:0000256" key="4">
    <source>
        <dbReference type="ARBA" id="ARBA00023242"/>
    </source>
</evidence>
<dbReference type="InterPro" id="IPR008501">
    <property type="entry name" value="THOC7/Mft1"/>
</dbReference>
<comment type="subcellular location">
    <subcellularLocation>
        <location evidence="1">Nucleus</location>
    </subcellularLocation>
</comment>
<evidence type="ECO:0000256" key="1">
    <source>
        <dbReference type="ARBA" id="ARBA00004123"/>
    </source>
</evidence>
<dbReference type="GO" id="GO:0006406">
    <property type="term" value="P:mRNA export from nucleus"/>
    <property type="evidence" value="ECO:0007669"/>
    <property type="project" value="TreeGrafter"/>
</dbReference>
<feature type="coiled-coil region" evidence="5">
    <location>
        <begin position="73"/>
        <end position="200"/>
    </location>
</feature>
<comment type="similarity">
    <text evidence="2">Belongs to the THOC7 family.</text>
</comment>
<evidence type="ECO:0000313" key="6">
    <source>
        <dbReference type="EMBL" id="KAK6176384.1"/>
    </source>
</evidence>
<evidence type="ECO:0000313" key="7">
    <source>
        <dbReference type="Proteomes" id="UP001347796"/>
    </source>
</evidence>
<keyword evidence="4" id="KW-0539">Nucleus</keyword>
<dbReference type="AlphaFoldDB" id="A0AAN8PHQ7"/>
<keyword evidence="7" id="KW-1185">Reference proteome</keyword>
<dbReference type="Pfam" id="PF05615">
    <property type="entry name" value="THOC7"/>
    <property type="match status" value="1"/>
</dbReference>
<dbReference type="GO" id="GO:0000445">
    <property type="term" value="C:THO complex part of transcription export complex"/>
    <property type="evidence" value="ECO:0007669"/>
    <property type="project" value="InterPro"/>
</dbReference>
<keyword evidence="3 5" id="KW-0175">Coiled coil</keyword>
<dbReference type="GO" id="GO:0006397">
    <property type="term" value="P:mRNA processing"/>
    <property type="evidence" value="ECO:0007669"/>
    <property type="project" value="InterPro"/>
</dbReference>
<gene>
    <name evidence="6" type="ORF">SNE40_014682</name>
</gene>
<evidence type="ECO:0000256" key="3">
    <source>
        <dbReference type="ARBA" id="ARBA00023054"/>
    </source>
</evidence>
<dbReference type="Proteomes" id="UP001347796">
    <property type="component" value="Unassembled WGS sequence"/>
</dbReference>
<evidence type="ECO:0000256" key="2">
    <source>
        <dbReference type="ARBA" id="ARBA00006482"/>
    </source>
</evidence>
<sequence length="200" mass="23704">MAVSDDDIIKRRLLIDGEGGNDDKRLNNLLKMFIRWTQSPVDEDSNMVYQRILSTISQCEYTLEKSVKVYQMNLEEQQNYETLNQRIENKIEEATLKITECKSELQQAKRIRKNRQEYDALAKVIHTHPDRQATTKQLQSLDEELKTFKDRKQKLEEKLDSRRKQFLVLITAIHELQAILDEDEKKAEIEEQKTEEMETS</sequence>
<name>A0AAN8PHQ7_PATCE</name>
<dbReference type="PANTHER" id="PTHR23405">
    <property type="entry name" value="MAINTENANCE OF KILLER 16 MAK16 PROTEIN-RELATED"/>
    <property type="match status" value="1"/>
</dbReference>
<evidence type="ECO:0008006" key="8">
    <source>
        <dbReference type="Google" id="ProtNLM"/>
    </source>
</evidence>
<dbReference type="EMBL" id="JAZGQO010000010">
    <property type="protein sequence ID" value="KAK6176384.1"/>
    <property type="molecule type" value="Genomic_DNA"/>
</dbReference>
<protein>
    <recommendedName>
        <fullName evidence="8">THO complex subunit 7 homolog</fullName>
    </recommendedName>
</protein>
<evidence type="ECO:0000256" key="5">
    <source>
        <dbReference type="SAM" id="Coils"/>
    </source>
</evidence>
<accession>A0AAN8PHQ7</accession>
<organism evidence="6 7">
    <name type="scientific">Patella caerulea</name>
    <name type="common">Rayed Mediterranean limpet</name>
    <dbReference type="NCBI Taxonomy" id="87958"/>
    <lineage>
        <taxon>Eukaryota</taxon>
        <taxon>Metazoa</taxon>
        <taxon>Spiralia</taxon>
        <taxon>Lophotrochozoa</taxon>
        <taxon>Mollusca</taxon>
        <taxon>Gastropoda</taxon>
        <taxon>Patellogastropoda</taxon>
        <taxon>Patelloidea</taxon>
        <taxon>Patellidae</taxon>
        <taxon>Patella</taxon>
    </lineage>
</organism>
<dbReference type="PANTHER" id="PTHR23405:SF5">
    <property type="entry name" value="THO COMPLEX SUBUNIT 7 HOMOLOG"/>
    <property type="match status" value="1"/>
</dbReference>